<evidence type="ECO:0000313" key="2">
    <source>
        <dbReference type="Proteomes" id="UP001286174"/>
    </source>
</evidence>
<feature type="non-terminal residue" evidence="1">
    <location>
        <position position="1"/>
    </location>
</feature>
<dbReference type="RefSeq" id="WP_370596760.1">
    <property type="nucleotide sequence ID" value="NZ_JALBUR010000064.1"/>
</dbReference>
<dbReference type="AlphaFoldDB" id="A0AB35U7J9"/>
<gene>
    <name evidence="1" type="ORF">MOZ60_11325</name>
</gene>
<organism evidence="1 2">
    <name type="scientific">Grylomicrobium aquisgranensis</name>
    <dbReference type="NCBI Taxonomy" id="2926318"/>
    <lineage>
        <taxon>Bacteria</taxon>
        <taxon>Bacillati</taxon>
        <taxon>Bacillota</taxon>
        <taxon>Erysipelotrichia</taxon>
        <taxon>Erysipelotrichales</taxon>
        <taxon>Erysipelotrichaceae</taxon>
        <taxon>Grylomicrobium</taxon>
    </lineage>
</organism>
<dbReference type="Proteomes" id="UP001286174">
    <property type="component" value="Unassembled WGS sequence"/>
</dbReference>
<sequence length="81" mass="9370">LRLSRNDHSQIRLIVTDLLFIMSPVRKEKTSESFVILRIILSEAGHQTVISITDYELVEIKKIVKKDKDGNEKSETLFGRE</sequence>
<dbReference type="EMBL" id="JALBUR010000064">
    <property type="protein sequence ID" value="MDX8420667.1"/>
    <property type="molecule type" value="Genomic_DNA"/>
</dbReference>
<evidence type="ECO:0000313" key="1">
    <source>
        <dbReference type="EMBL" id="MDX8420667.1"/>
    </source>
</evidence>
<comment type="caution">
    <text evidence="1">The sequence shown here is derived from an EMBL/GenBank/DDBJ whole genome shotgun (WGS) entry which is preliminary data.</text>
</comment>
<accession>A0AB35U7J9</accession>
<protein>
    <submittedName>
        <fullName evidence="1">Uncharacterized protein</fullName>
    </submittedName>
</protein>
<reference evidence="1 2" key="1">
    <citation type="submission" date="2022-03" db="EMBL/GenBank/DDBJ databases">
        <title>Novel taxa within the pig intestine.</title>
        <authorList>
            <person name="Wylensek D."/>
            <person name="Bishof K."/>
            <person name="Afrizal A."/>
            <person name="Clavel T."/>
        </authorList>
    </citation>
    <scope>NUCLEOTIDE SEQUENCE [LARGE SCALE GENOMIC DNA]</scope>
    <source>
        <strain evidence="1 2">CLA-KB-P133</strain>
    </source>
</reference>
<keyword evidence="2" id="KW-1185">Reference proteome</keyword>
<name>A0AB35U7J9_9FIRM</name>
<proteinExistence type="predicted"/>